<dbReference type="GeneID" id="87953219"/>
<organism evidence="3 4">
    <name type="scientific">Kwoniella shivajii</name>
    <dbReference type="NCBI Taxonomy" id="564305"/>
    <lineage>
        <taxon>Eukaryota</taxon>
        <taxon>Fungi</taxon>
        <taxon>Dikarya</taxon>
        <taxon>Basidiomycota</taxon>
        <taxon>Agaricomycotina</taxon>
        <taxon>Tremellomycetes</taxon>
        <taxon>Tremellales</taxon>
        <taxon>Cryptococcaceae</taxon>
        <taxon>Kwoniella</taxon>
    </lineage>
</organism>
<evidence type="ECO:0000313" key="3">
    <source>
        <dbReference type="EMBL" id="WRT64159.1"/>
    </source>
</evidence>
<protein>
    <recommendedName>
        <fullName evidence="5">Extracellular membrane protein CFEM domain-containing protein</fullName>
    </recommendedName>
</protein>
<evidence type="ECO:0008006" key="5">
    <source>
        <dbReference type="Google" id="ProtNLM"/>
    </source>
</evidence>
<keyword evidence="1" id="KW-1133">Transmembrane helix</keyword>
<gene>
    <name evidence="3" type="ORF">IL334_001088</name>
</gene>
<feature type="chain" id="PRO_5047038891" description="Extracellular membrane protein CFEM domain-containing protein" evidence="2">
    <location>
        <begin position="23"/>
        <end position="162"/>
    </location>
</feature>
<accession>A0ABZ1CSK2</accession>
<name>A0ABZ1CSK2_9TREE</name>
<feature type="signal peptide" evidence="2">
    <location>
        <begin position="1"/>
        <end position="22"/>
    </location>
</feature>
<keyword evidence="2" id="KW-0732">Signal</keyword>
<keyword evidence="1" id="KW-0472">Membrane</keyword>
<dbReference type="EMBL" id="CP141881">
    <property type="protein sequence ID" value="WRT64159.1"/>
    <property type="molecule type" value="Genomic_DNA"/>
</dbReference>
<evidence type="ECO:0000313" key="4">
    <source>
        <dbReference type="Proteomes" id="UP001329825"/>
    </source>
</evidence>
<evidence type="ECO:0000256" key="2">
    <source>
        <dbReference type="SAM" id="SignalP"/>
    </source>
</evidence>
<sequence length="162" mass="17840">MNGITRLLYVLCSIFLIPFTIATAASQFHLDLNRDSSKCFIECHQRVVNTIQIPGTGTNAFAWIHKNCEYDTWKTLLSQCLPVVCTSAPDVAYAIEYGQHFCSRAGVDVIILLTEEYAQSANGSYFKSEEYLAASSGEKTMFTMGIASVFALSAIAVLFLVV</sequence>
<keyword evidence="4" id="KW-1185">Reference proteome</keyword>
<dbReference type="Proteomes" id="UP001329825">
    <property type="component" value="Chromosome 1"/>
</dbReference>
<evidence type="ECO:0000256" key="1">
    <source>
        <dbReference type="SAM" id="Phobius"/>
    </source>
</evidence>
<reference evidence="3 4" key="1">
    <citation type="submission" date="2024-01" db="EMBL/GenBank/DDBJ databases">
        <title>Comparative genomics of Cryptococcus and Kwoniella reveals pathogenesis evolution and contrasting modes of karyotype evolution via chromosome fusion or intercentromeric recombination.</title>
        <authorList>
            <person name="Coelho M.A."/>
            <person name="David-Palma M."/>
            <person name="Shea T."/>
            <person name="Bowers K."/>
            <person name="McGinley-Smith S."/>
            <person name="Mohammad A.W."/>
            <person name="Gnirke A."/>
            <person name="Yurkov A.M."/>
            <person name="Nowrousian M."/>
            <person name="Sun S."/>
            <person name="Cuomo C.A."/>
            <person name="Heitman J."/>
        </authorList>
    </citation>
    <scope>NUCLEOTIDE SEQUENCE [LARGE SCALE GENOMIC DNA]</scope>
    <source>
        <strain evidence="3">CBS 11374</strain>
    </source>
</reference>
<proteinExistence type="predicted"/>
<feature type="transmembrane region" description="Helical" evidence="1">
    <location>
        <begin position="141"/>
        <end position="161"/>
    </location>
</feature>
<keyword evidence="1" id="KW-0812">Transmembrane</keyword>
<dbReference type="RefSeq" id="XP_062788899.1">
    <property type="nucleotide sequence ID" value="XM_062932848.1"/>
</dbReference>